<dbReference type="AlphaFoldDB" id="A0A094SJN2"/>
<evidence type="ECO:0000313" key="2">
    <source>
        <dbReference type="EMBL" id="KGA18683.1"/>
    </source>
</evidence>
<dbReference type="InterPro" id="IPR029063">
    <property type="entry name" value="SAM-dependent_MTases_sf"/>
</dbReference>
<dbReference type="Pfam" id="PF13679">
    <property type="entry name" value="Methyltransf_32"/>
    <property type="match status" value="1"/>
</dbReference>
<proteinExistence type="predicted"/>
<evidence type="ECO:0000259" key="1">
    <source>
        <dbReference type="Pfam" id="PF13679"/>
    </source>
</evidence>
<accession>A0A094SJN2</accession>
<reference evidence="2" key="1">
    <citation type="submission" date="2014-05" db="EMBL/GenBank/DDBJ databases">
        <title>Key roles for freshwater Actinobacteria revealed by deep metagenomic sequencing.</title>
        <authorList>
            <person name="Ghai R."/>
            <person name="Mizuno C.M."/>
            <person name="Picazo A."/>
            <person name="Camacho A."/>
            <person name="Rodriguez-Valera F."/>
        </authorList>
    </citation>
    <scope>NUCLEOTIDE SEQUENCE</scope>
</reference>
<sequence>MSPVARISLEEAFSQALLYFANPESITRIVLSGRRRNMQTASERIDIRPVSIKEKLRFQVSTSDGRAVTTKNYAPTEMPISEFIRSGYANILIECIEESFSLRITKKDEPLISITPGKGAVDLAHDKKKERLLDPADPFLREVGISDASGQIKPSKSDKYRQVEEFLRHLTPTLTSAIEAGQIRKPTNVAPLTIVDLGCGHAYLTFAAHQYLRSIGLEVKVIGIDVRTASRDRNNEIAKKLGITSSIEFRAEEITDTTLMQADVAIALHACDTATDDAIAWGVKADAKLMMIAPCCHHDIQSQLSDSPEPWSLITRYGIMRERLGDLLTDSLRMQILKLRGYRVEAIEFIGGEHTPRNLMIRAVKTGATFDPIEVTRYEEMIAAWKVKPALARLLNH</sequence>
<name>A0A094SJN2_9ZZZZ</name>
<dbReference type="PANTHER" id="PTHR13369:SF3">
    <property type="entry name" value="METHYLTRANSFERASE DOMAIN-CONTAINING PROTEIN"/>
    <property type="match status" value="1"/>
</dbReference>
<dbReference type="Gene3D" id="3.40.50.150">
    <property type="entry name" value="Vaccinia Virus protein VP39"/>
    <property type="match status" value="1"/>
</dbReference>
<dbReference type="GO" id="GO:0005737">
    <property type="term" value="C:cytoplasm"/>
    <property type="evidence" value="ECO:0007669"/>
    <property type="project" value="TreeGrafter"/>
</dbReference>
<dbReference type="InterPro" id="IPR025714">
    <property type="entry name" value="Methyltranfer_dom"/>
</dbReference>
<dbReference type="EMBL" id="JNSK01000021">
    <property type="protein sequence ID" value="KGA18683.1"/>
    <property type="molecule type" value="Genomic_DNA"/>
</dbReference>
<organism evidence="2">
    <name type="scientific">freshwater metagenome</name>
    <dbReference type="NCBI Taxonomy" id="449393"/>
    <lineage>
        <taxon>unclassified sequences</taxon>
        <taxon>metagenomes</taxon>
        <taxon>ecological metagenomes</taxon>
    </lineage>
</organism>
<protein>
    <recommendedName>
        <fullName evidence="1">Methyltransferase domain-containing protein</fullName>
    </recommendedName>
</protein>
<comment type="caution">
    <text evidence="2">The sequence shown here is derived from an EMBL/GenBank/DDBJ whole genome shotgun (WGS) entry which is preliminary data.</text>
</comment>
<feature type="domain" description="Methyltransferase" evidence="1">
    <location>
        <begin position="158"/>
        <end position="303"/>
    </location>
</feature>
<dbReference type="PANTHER" id="PTHR13369">
    <property type="match status" value="1"/>
</dbReference>
<gene>
    <name evidence="2" type="ORF">GM50_7855</name>
</gene>
<dbReference type="SUPFAM" id="SSF53335">
    <property type="entry name" value="S-adenosyl-L-methionine-dependent methyltransferases"/>
    <property type="match status" value="1"/>
</dbReference>